<name>X1J9F3_9ZZZZ</name>
<dbReference type="PANTHER" id="PTHR35903:SF1">
    <property type="entry name" value="FLAGELLIN B1"/>
    <property type="match status" value="1"/>
</dbReference>
<proteinExistence type="predicted"/>
<sequence>MYRVLRNLHRGQRGMTGLETAIILIAFVTVASVLAYSVLSAGIFSAERGKETVYKGLEQAQSTMEIAGSVLGISDNGTPPTTLETVQFNVQLTIPNAKLDTNAVVCNYWDNEVHAEGISANMALCTGSTERGTATLLEQDEQFTVTVTIPVGANVTEYKKFTIQLIPPTGAAITIERDMPGSISKVMDLK</sequence>
<evidence type="ECO:0008006" key="3">
    <source>
        <dbReference type="Google" id="ProtNLM"/>
    </source>
</evidence>
<dbReference type="GO" id="GO:0097588">
    <property type="term" value="P:archaeal or bacterial-type flagellum-dependent cell motility"/>
    <property type="evidence" value="ECO:0007669"/>
    <property type="project" value="InterPro"/>
</dbReference>
<dbReference type="InterPro" id="IPR002774">
    <property type="entry name" value="Flagellin_arc-type"/>
</dbReference>
<organism evidence="2">
    <name type="scientific">marine sediment metagenome</name>
    <dbReference type="NCBI Taxonomy" id="412755"/>
    <lineage>
        <taxon>unclassified sequences</taxon>
        <taxon>metagenomes</taxon>
        <taxon>ecological metagenomes</taxon>
    </lineage>
</organism>
<feature type="transmembrane region" description="Helical" evidence="1">
    <location>
        <begin position="21"/>
        <end position="44"/>
    </location>
</feature>
<keyword evidence="1" id="KW-1133">Transmembrane helix</keyword>
<keyword evidence="1" id="KW-0812">Transmembrane</keyword>
<dbReference type="GO" id="GO:0005198">
    <property type="term" value="F:structural molecule activity"/>
    <property type="evidence" value="ECO:0007669"/>
    <property type="project" value="InterPro"/>
</dbReference>
<dbReference type="Pfam" id="PF01917">
    <property type="entry name" value="Flagellin_arch-type"/>
    <property type="match status" value="1"/>
</dbReference>
<keyword evidence="1" id="KW-0472">Membrane</keyword>
<dbReference type="PANTHER" id="PTHR35903">
    <property type="entry name" value="FLAGELLIN B1"/>
    <property type="match status" value="1"/>
</dbReference>
<comment type="caution">
    <text evidence="2">The sequence shown here is derived from an EMBL/GenBank/DDBJ whole genome shotgun (WGS) entry which is preliminary data.</text>
</comment>
<dbReference type="EMBL" id="BARU01037836">
    <property type="protein sequence ID" value="GAH78130.1"/>
    <property type="molecule type" value="Genomic_DNA"/>
</dbReference>
<evidence type="ECO:0000256" key="1">
    <source>
        <dbReference type="SAM" id="Phobius"/>
    </source>
</evidence>
<gene>
    <name evidence="2" type="ORF">S03H2_58889</name>
</gene>
<reference evidence="2" key="1">
    <citation type="journal article" date="2014" name="Front. Microbiol.">
        <title>High frequency of phylogenetically diverse reductive dehalogenase-homologous genes in deep subseafloor sedimentary metagenomes.</title>
        <authorList>
            <person name="Kawai M."/>
            <person name="Futagami T."/>
            <person name="Toyoda A."/>
            <person name="Takaki Y."/>
            <person name="Nishi S."/>
            <person name="Hori S."/>
            <person name="Arai W."/>
            <person name="Tsubouchi T."/>
            <person name="Morono Y."/>
            <person name="Uchiyama I."/>
            <person name="Ito T."/>
            <person name="Fujiyama A."/>
            <person name="Inagaki F."/>
            <person name="Takami H."/>
        </authorList>
    </citation>
    <scope>NUCLEOTIDE SEQUENCE</scope>
    <source>
        <strain evidence="2">Expedition CK06-06</strain>
    </source>
</reference>
<evidence type="ECO:0000313" key="2">
    <source>
        <dbReference type="EMBL" id="GAH78130.1"/>
    </source>
</evidence>
<dbReference type="AlphaFoldDB" id="X1J9F3"/>
<accession>X1J9F3</accession>
<protein>
    <recommendedName>
        <fullName evidence="3">Flagellin</fullName>
    </recommendedName>
</protein>